<feature type="domain" description="C2H2-type" evidence="20">
    <location>
        <begin position="462"/>
        <end position="484"/>
    </location>
</feature>
<feature type="compositionally biased region" description="Polar residues" evidence="19">
    <location>
        <begin position="332"/>
        <end position="344"/>
    </location>
</feature>
<dbReference type="Proteomes" id="UP000261620">
    <property type="component" value="Unplaced"/>
</dbReference>
<evidence type="ECO:0000256" key="16">
    <source>
        <dbReference type="ARBA" id="ARBA00062861"/>
    </source>
</evidence>
<name>A0A3Q4BH49_MOLML</name>
<feature type="region of interest" description="Disordered" evidence="19">
    <location>
        <begin position="289"/>
        <end position="308"/>
    </location>
</feature>
<dbReference type="InterPro" id="IPR036236">
    <property type="entry name" value="Znf_C2H2_sf"/>
</dbReference>
<feature type="domain" description="C2H2-type" evidence="20">
    <location>
        <begin position="775"/>
        <end position="802"/>
    </location>
</feature>
<evidence type="ECO:0000256" key="1">
    <source>
        <dbReference type="ARBA" id="ARBA00004123"/>
    </source>
</evidence>
<evidence type="ECO:0000256" key="2">
    <source>
        <dbReference type="ARBA" id="ARBA00022491"/>
    </source>
</evidence>
<dbReference type="SUPFAM" id="SSF57667">
    <property type="entry name" value="beta-beta-alpha zinc fingers"/>
    <property type="match status" value="4"/>
</dbReference>
<dbReference type="STRING" id="94237.ENSMMOP00000018825"/>
<keyword evidence="12" id="KW-0804">Transcription</keyword>
<evidence type="ECO:0000256" key="13">
    <source>
        <dbReference type="ARBA" id="ARBA00023242"/>
    </source>
</evidence>
<evidence type="ECO:0000256" key="15">
    <source>
        <dbReference type="ARBA" id="ARBA00053244"/>
    </source>
</evidence>
<keyword evidence="9" id="KW-0832">Ubl conjugation</keyword>
<dbReference type="GO" id="GO:0048646">
    <property type="term" value="P:anatomical structure formation involved in morphogenesis"/>
    <property type="evidence" value="ECO:0007669"/>
    <property type="project" value="UniProtKB-ARBA"/>
</dbReference>
<dbReference type="GO" id="GO:0005654">
    <property type="term" value="C:nucleoplasm"/>
    <property type="evidence" value="ECO:0007669"/>
    <property type="project" value="UniProtKB-ARBA"/>
</dbReference>
<comment type="subunit">
    <text evidence="16">May associate with NuRD histone deacetylase complex (HDAC). Interacts with components of HDAC complex including HDAC1, HDAC2, RBBP4, RBPP7, MTA1 and MTA2. Interacts with CCNQ. Interacts with NSD2 (via PHD-type zinc fingers 1, 2 and 3).</text>
</comment>
<evidence type="ECO:0000256" key="5">
    <source>
        <dbReference type="ARBA" id="ARBA00022723"/>
    </source>
</evidence>
<keyword evidence="5" id="KW-0479">Metal-binding</keyword>
<feature type="region of interest" description="Disordered" evidence="19">
    <location>
        <begin position="608"/>
        <end position="693"/>
    </location>
</feature>
<feature type="domain" description="C2H2-type" evidence="20">
    <location>
        <begin position="402"/>
        <end position="429"/>
    </location>
</feature>
<evidence type="ECO:0000256" key="8">
    <source>
        <dbReference type="ARBA" id="ARBA00022833"/>
    </source>
</evidence>
<dbReference type="Ensembl" id="ENSMMOT00000019133.1">
    <property type="protein sequence ID" value="ENSMMOP00000018825.1"/>
    <property type="gene ID" value="ENSMMOG00000014246.1"/>
</dbReference>
<evidence type="ECO:0000256" key="12">
    <source>
        <dbReference type="ARBA" id="ARBA00023163"/>
    </source>
</evidence>
<reference evidence="21" key="1">
    <citation type="submission" date="2025-08" db="UniProtKB">
        <authorList>
            <consortium name="Ensembl"/>
        </authorList>
    </citation>
    <scope>IDENTIFICATION</scope>
</reference>
<protein>
    <recommendedName>
        <fullName evidence="17">Sal-like protein 1</fullName>
    </recommendedName>
</protein>
<evidence type="ECO:0000256" key="18">
    <source>
        <dbReference type="PROSITE-ProRule" id="PRU00042"/>
    </source>
</evidence>
<feature type="compositionally biased region" description="Low complexity" evidence="19">
    <location>
        <begin position="664"/>
        <end position="678"/>
    </location>
</feature>
<dbReference type="GO" id="GO:0000978">
    <property type="term" value="F:RNA polymerase II cis-regulatory region sequence-specific DNA binding"/>
    <property type="evidence" value="ECO:0007669"/>
    <property type="project" value="TreeGrafter"/>
</dbReference>
<feature type="compositionally biased region" description="Polar residues" evidence="19">
    <location>
        <begin position="295"/>
        <end position="308"/>
    </location>
</feature>
<dbReference type="GO" id="GO:0007507">
    <property type="term" value="P:heart development"/>
    <property type="evidence" value="ECO:0007669"/>
    <property type="project" value="UniProtKB-ARBA"/>
</dbReference>
<reference evidence="21" key="2">
    <citation type="submission" date="2025-09" db="UniProtKB">
        <authorList>
            <consortium name="Ensembl"/>
        </authorList>
    </citation>
    <scope>IDENTIFICATION</scope>
</reference>
<feature type="compositionally biased region" description="Acidic residues" evidence="19">
    <location>
        <begin position="526"/>
        <end position="540"/>
    </location>
</feature>
<feature type="domain" description="C2H2-type" evidence="20">
    <location>
        <begin position="137"/>
        <end position="164"/>
    </location>
</feature>
<keyword evidence="6" id="KW-0677">Repeat</keyword>
<evidence type="ECO:0000256" key="3">
    <source>
        <dbReference type="ARBA" id="ARBA00022499"/>
    </source>
</evidence>
<dbReference type="InterPro" id="IPR051565">
    <property type="entry name" value="Sal_C2H2-zinc-finger"/>
</dbReference>
<dbReference type="GO" id="GO:0000792">
    <property type="term" value="C:heterochromatin"/>
    <property type="evidence" value="ECO:0007669"/>
    <property type="project" value="UniProtKB-ARBA"/>
</dbReference>
<dbReference type="GO" id="GO:0035295">
    <property type="term" value="P:tube development"/>
    <property type="evidence" value="ECO:0007669"/>
    <property type="project" value="UniProtKB-ARBA"/>
</dbReference>
<dbReference type="GO" id="GO:0000981">
    <property type="term" value="F:DNA-binding transcription factor activity, RNA polymerase II-specific"/>
    <property type="evidence" value="ECO:0007669"/>
    <property type="project" value="TreeGrafter"/>
</dbReference>
<keyword evidence="22" id="KW-1185">Reference proteome</keyword>
<dbReference type="GO" id="GO:0045944">
    <property type="term" value="P:positive regulation of transcription by RNA polymerase II"/>
    <property type="evidence" value="ECO:0007669"/>
    <property type="project" value="UniProtKB-ARBA"/>
</dbReference>
<dbReference type="GO" id="GO:0000122">
    <property type="term" value="P:negative regulation of transcription by RNA polymerase II"/>
    <property type="evidence" value="ECO:0007669"/>
    <property type="project" value="UniProtKB-ARBA"/>
</dbReference>
<dbReference type="OMA" id="MELEHCP"/>
<dbReference type="FunFam" id="3.30.160.60:FF:000689">
    <property type="entry name" value="Spalt like transcription factor 1"/>
    <property type="match status" value="1"/>
</dbReference>
<keyword evidence="11" id="KW-0238">DNA-binding</keyword>
<comment type="subcellular location">
    <subcellularLocation>
        <location evidence="1">Nucleus</location>
    </subcellularLocation>
</comment>
<dbReference type="PANTHER" id="PTHR23233">
    <property type="entry name" value="SAL-LIKE PROTEIN"/>
    <property type="match status" value="1"/>
</dbReference>
<dbReference type="GO" id="GO:0009791">
    <property type="term" value="P:post-embryonic development"/>
    <property type="evidence" value="ECO:0007669"/>
    <property type="project" value="UniProtKB-ARBA"/>
</dbReference>
<evidence type="ECO:0000256" key="17">
    <source>
        <dbReference type="ARBA" id="ARBA00069282"/>
    </source>
</evidence>
<feature type="domain" description="C2H2-type" evidence="20">
    <location>
        <begin position="803"/>
        <end position="830"/>
    </location>
</feature>
<dbReference type="InterPro" id="IPR013087">
    <property type="entry name" value="Znf_C2H2_type"/>
</dbReference>
<keyword evidence="4" id="KW-0597">Phosphoprotein</keyword>
<keyword evidence="2" id="KW-0678">Repressor</keyword>
<dbReference type="GO" id="GO:0008270">
    <property type="term" value="F:zinc ion binding"/>
    <property type="evidence" value="ECO:0007669"/>
    <property type="project" value="UniProtKB-KW"/>
</dbReference>
<evidence type="ECO:0000313" key="21">
    <source>
        <dbReference type="Ensembl" id="ENSMMOP00000018825.1"/>
    </source>
</evidence>
<proteinExistence type="inferred from homology"/>
<feature type="region of interest" description="Disordered" evidence="19">
    <location>
        <begin position="729"/>
        <end position="751"/>
    </location>
</feature>
<organism evidence="21 22">
    <name type="scientific">Mola mola</name>
    <name type="common">Ocean sunfish</name>
    <name type="synonym">Tetraodon mola</name>
    <dbReference type="NCBI Taxonomy" id="94237"/>
    <lineage>
        <taxon>Eukaryota</taxon>
        <taxon>Metazoa</taxon>
        <taxon>Chordata</taxon>
        <taxon>Craniata</taxon>
        <taxon>Vertebrata</taxon>
        <taxon>Euteleostomi</taxon>
        <taxon>Actinopterygii</taxon>
        <taxon>Neopterygii</taxon>
        <taxon>Teleostei</taxon>
        <taxon>Neoteleostei</taxon>
        <taxon>Acanthomorphata</taxon>
        <taxon>Eupercaria</taxon>
        <taxon>Tetraodontiformes</taxon>
        <taxon>Molidae</taxon>
        <taxon>Mola</taxon>
    </lineage>
</organism>
<feature type="domain" description="C2H2-type" evidence="20">
    <location>
        <begin position="165"/>
        <end position="192"/>
    </location>
</feature>
<evidence type="ECO:0000256" key="4">
    <source>
        <dbReference type="ARBA" id="ARBA00022553"/>
    </source>
</evidence>
<dbReference type="FunFam" id="3.30.160.60:FF:000025">
    <property type="entry name" value="Spalt-like transcription factor 1"/>
    <property type="match status" value="1"/>
</dbReference>
<evidence type="ECO:0000259" key="20">
    <source>
        <dbReference type="PROSITE" id="PS50157"/>
    </source>
</evidence>
<dbReference type="Gene3D" id="3.30.160.60">
    <property type="entry name" value="Classic Zinc Finger"/>
    <property type="match status" value="6"/>
</dbReference>
<comment type="similarity">
    <text evidence="14">Belongs to the sal C2H2-type zinc-finger protein family.</text>
</comment>
<dbReference type="FunFam" id="3.30.160.60:FF:000215">
    <property type="entry name" value="Spalt-like transcription factor 3"/>
    <property type="match status" value="1"/>
</dbReference>
<evidence type="ECO:0000256" key="9">
    <source>
        <dbReference type="ARBA" id="ARBA00022843"/>
    </source>
</evidence>
<dbReference type="GO" id="GO:0048699">
    <property type="term" value="P:generation of neurons"/>
    <property type="evidence" value="ECO:0007669"/>
    <property type="project" value="UniProtKB-ARBA"/>
</dbReference>
<keyword evidence="13" id="KW-0539">Nucleus</keyword>
<sequence length="946" mass="102281">MSRRKQAKPQHLAAAEGATRSGLLCDAGRCPESSNEETHICEKCCAEFFNWTELSDHRKVCTEDPLVLIVKDNESILPFLPQNPPSSVIFPNPLASIAATANALDPLAALMKHRKGKIPNVSLFETKPSPEEPFFKHKCRFCAKVFGSDSALQIHLRSHTGERPFKCNICGNRFSTKGNLKVHFQRHKEKYPYVQMNPYPVPEYLDNVPTSSGIPYGMSIPPEKPISSWLDSKPVIATLSATVGPPLSNTITSIGGSNDPVSVTSSIKSPYQPAPFECLSLSPNHKSSEAHFSPVSVSPQSSRETEASNMLKTEGVHLPQNCSLRPRANPVTEATSSAIPSVANTPEPIASASPVSTSPALSLALGETKHLAGGLPDSMQASETSKLQQLVENIDKKITDPNQCVLCHRVLSCQSALKMHYRIHTGERPYKCKVCGRAFTTKGNLKAHISVHRENPPIQVQHSCPLCHKKFTNAVVLQQHIRMHMVGQIPDSTLVDGLQEMDGDISGNEKNFDSLSSNSNEIDDISMEDEEEHEEVENMEEGINPSKPSIPDCNSSPKSSAVVSSIAALENQMRMIDSTISLNLSLGEKSLTNGFNDSNQLNAKVEDCDANSPNVSESSCSPPVSTSPIRGTSGGTMIKSPAVSNNRPDPQEPLAASVKREQSESPASASAATGAQEARGMHANKPGVKEESLYSPSFHLSRERAASQNIPSLATSTSSGLIKAEVNSRNQANNPSEGQHPPFSVHIPPSYASLGSPGMTSLLGPAPPRRMPRQHNCNVCGKNFSSASALQIHERTHTGEKPFVCSICGRAFTTKGNLKVHMGTHMWNNAPARRGRRLSVENPMALLGGEAVKFGEMFQKDLAARAMNVDAGFWNRYATAIANSLATKNNEISVIQNRGISQLHPLTAGMDRVNAAGSPRTKTGMDLGNNRHFSMLIDDSKEIGIN</sequence>
<dbReference type="GO" id="GO:0001708">
    <property type="term" value="P:cell fate specification"/>
    <property type="evidence" value="ECO:0007669"/>
    <property type="project" value="UniProtKB-ARBA"/>
</dbReference>
<feature type="compositionally biased region" description="Low complexity" evidence="19">
    <location>
        <begin position="611"/>
        <end position="628"/>
    </location>
</feature>
<dbReference type="FunFam" id="3.30.160.60:FF:002381">
    <property type="entry name" value="Putative spalt protein"/>
    <property type="match status" value="1"/>
</dbReference>
<keyword evidence="10" id="KW-0805">Transcription regulation</keyword>
<keyword evidence="8" id="KW-0862">Zinc</keyword>
<keyword evidence="3" id="KW-1017">Isopeptide bond</keyword>
<feature type="region of interest" description="Disordered" evidence="19">
    <location>
        <begin position="320"/>
        <end position="355"/>
    </location>
</feature>
<dbReference type="Pfam" id="PF00096">
    <property type="entry name" value="zf-C2H2"/>
    <property type="match status" value="5"/>
</dbReference>
<evidence type="ECO:0000313" key="22">
    <source>
        <dbReference type="Proteomes" id="UP000261620"/>
    </source>
</evidence>
<dbReference type="PROSITE" id="PS50157">
    <property type="entry name" value="ZINC_FINGER_C2H2_2"/>
    <property type="match status" value="7"/>
</dbReference>
<dbReference type="GO" id="GO:0003337">
    <property type="term" value="P:mesenchymal to epithelial transition involved in metanephros morphogenesis"/>
    <property type="evidence" value="ECO:0007669"/>
    <property type="project" value="UniProtKB-ARBA"/>
</dbReference>
<evidence type="ECO:0000256" key="10">
    <source>
        <dbReference type="ARBA" id="ARBA00023015"/>
    </source>
</evidence>
<feature type="domain" description="C2H2-type" evidence="20">
    <location>
        <begin position="430"/>
        <end position="457"/>
    </location>
</feature>
<evidence type="ECO:0000256" key="14">
    <source>
        <dbReference type="ARBA" id="ARBA00038474"/>
    </source>
</evidence>
<dbReference type="SMART" id="SM00355">
    <property type="entry name" value="ZnF_C2H2"/>
    <property type="match status" value="8"/>
</dbReference>
<dbReference type="PANTHER" id="PTHR23233:SF84">
    <property type="entry name" value="FI23031P1"/>
    <property type="match status" value="1"/>
</dbReference>
<dbReference type="FunFam" id="3.30.160.60:FF:000130">
    <property type="entry name" value="Spalt-like transcription factor 4"/>
    <property type="match status" value="1"/>
</dbReference>
<dbReference type="FunFam" id="3.30.160.60:FF:000079">
    <property type="entry name" value="Spalt-like transcription factor 3"/>
    <property type="match status" value="1"/>
</dbReference>
<accession>A0A3Q4BH49</accession>
<dbReference type="PROSITE" id="PS00028">
    <property type="entry name" value="ZINC_FINGER_C2H2_1"/>
    <property type="match status" value="7"/>
</dbReference>
<feature type="region of interest" description="Disordered" evidence="19">
    <location>
        <begin position="526"/>
        <end position="559"/>
    </location>
</feature>
<dbReference type="GO" id="GO:0061061">
    <property type="term" value="P:muscle structure development"/>
    <property type="evidence" value="ECO:0007669"/>
    <property type="project" value="UniProtKB-ARBA"/>
</dbReference>
<dbReference type="AlphaFoldDB" id="A0A3Q4BH49"/>
<evidence type="ECO:0000256" key="11">
    <source>
        <dbReference type="ARBA" id="ARBA00023125"/>
    </source>
</evidence>
<comment type="function">
    <text evidence="15">Transcriptional repressor involved in organogenesis. Plays an essential role in ureteric bud invasion during kidney development.</text>
</comment>
<evidence type="ECO:0000256" key="6">
    <source>
        <dbReference type="ARBA" id="ARBA00022737"/>
    </source>
</evidence>
<evidence type="ECO:0000256" key="19">
    <source>
        <dbReference type="SAM" id="MobiDB-lite"/>
    </source>
</evidence>
<dbReference type="CDD" id="cd20908">
    <property type="entry name" value="SUF4-like"/>
    <property type="match status" value="1"/>
</dbReference>
<evidence type="ECO:0000256" key="7">
    <source>
        <dbReference type="ARBA" id="ARBA00022771"/>
    </source>
</evidence>
<keyword evidence="7 18" id="KW-0863">Zinc-finger</keyword>